<evidence type="ECO:0000313" key="3">
    <source>
        <dbReference type="Proteomes" id="UP000800094"/>
    </source>
</evidence>
<gene>
    <name evidence="2" type="ORF">BU26DRAFT_571166</name>
</gene>
<evidence type="ECO:0008006" key="4">
    <source>
        <dbReference type="Google" id="ProtNLM"/>
    </source>
</evidence>
<dbReference type="AlphaFoldDB" id="A0A6A6HUY9"/>
<feature type="signal peptide" evidence="1">
    <location>
        <begin position="1"/>
        <end position="20"/>
    </location>
</feature>
<feature type="chain" id="PRO_5025691465" description="Cyanovirin-N domain-containing protein" evidence="1">
    <location>
        <begin position="21"/>
        <end position="135"/>
    </location>
</feature>
<keyword evidence="3" id="KW-1185">Reference proteome</keyword>
<accession>A0A6A6HUY9</accession>
<dbReference type="Proteomes" id="UP000800094">
    <property type="component" value="Unassembled WGS sequence"/>
</dbReference>
<evidence type="ECO:0000256" key="1">
    <source>
        <dbReference type="SAM" id="SignalP"/>
    </source>
</evidence>
<keyword evidence="1" id="KW-0732">Signal</keyword>
<dbReference type="RefSeq" id="XP_033676930.1">
    <property type="nucleotide sequence ID" value="XM_033834112.1"/>
</dbReference>
<name>A0A6A6HUY9_9PLEO</name>
<organism evidence="2 3">
    <name type="scientific">Trematosphaeria pertusa</name>
    <dbReference type="NCBI Taxonomy" id="390896"/>
    <lineage>
        <taxon>Eukaryota</taxon>
        <taxon>Fungi</taxon>
        <taxon>Dikarya</taxon>
        <taxon>Ascomycota</taxon>
        <taxon>Pezizomycotina</taxon>
        <taxon>Dothideomycetes</taxon>
        <taxon>Pleosporomycetidae</taxon>
        <taxon>Pleosporales</taxon>
        <taxon>Massarineae</taxon>
        <taxon>Trematosphaeriaceae</taxon>
        <taxon>Trematosphaeria</taxon>
    </lineage>
</organism>
<dbReference type="EMBL" id="ML987209">
    <property type="protein sequence ID" value="KAF2241926.1"/>
    <property type="molecule type" value="Genomic_DNA"/>
</dbReference>
<sequence>MRFLALLAFAIALLTHSVEALPLEDTALMSLAIPTEGALASLLETSDSASRCQPLNICAVVTFGDRTQSEFGNTRCTRLKDDAWAVYVNKCTCGFYNAPGCKSKDYLGGMNCQGPRILDVPRPVRYITCVGNKWP</sequence>
<proteinExistence type="predicted"/>
<evidence type="ECO:0000313" key="2">
    <source>
        <dbReference type="EMBL" id="KAF2241926.1"/>
    </source>
</evidence>
<protein>
    <recommendedName>
        <fullName evidence="4">Cyanovirin-N domain-containing protein</fullName>
    </recommendedName>
</protein>
<reference evidence="2" key="1">
    <citation type="journal article" date="2020" name="Stud. Mycol.">
        <title>101 Dothideomycetes genomes: a test case for predicting lifestyles and emergence of pathogens.</title>
        <authorList>
            <person name="Haridas S."/>
            <person name="Albert R."/>
            <person name="Binder M."/>
            <person name="Bloem J."/>
            <person name="Labutti K."/>
            <person name="Salamov A."/>
            <person name="Andreopoulos B."/>
            <person name="Baker S."/>
            <person name="Barry K."/>
            <person name="Bills G."/>
            <person name="Bluhm B."/>
            <person name="Cannon C."/>
            <person name="Castanera R."/>
            <person name="Culley D."/>
            <person name="Daum C."/>
            <person name="Ezra D."/>
            <person name="Gonzalez J."/>
            <person name="Henrissat B."/>
            <person name="Kuo A."/>
            <person name="Liang C."/>
            <person name="Lipzen A."/>
            <person name="Lutzoni F."/>
            <person name="Magnuson J."/>
            <person name="Mondo S."/>
            <person name="Nolan M."/>
            <person name="Ohm R."/>
            <person name="Pangilinan J."/>
            <person name="Park H.-J."/>
            <person name="Ramirez L."/>
            <person name="Alfaro M."/>
            <person name="Sun H."/>
            <person name="Tritt A."/>
            <person name="Yoshinaga Y."/>
            <person name="Zwiers L.-H."/>
            <person name="Turgeon B."/>
            <person name="Goodwin S."/>
            <person name="Spatafora J."/>
            <person name="Crous P."/>
            <person name="Grigoriev I."/>
        </authorList>
    </citation>
    <scope>NUCLEOTIDE SEQUENCE</scope>
    <source>
        <strain evidence="2">CBS 122368</strain>
    </source>
</reference>
<dbReference type="GeneID" id="54587442"/>